<name>A0A0C3AJZ3_SERVB</name>
<feature type="region of interest" description="Disordered" evidence="1">
    <location>
        <begin position="189"/>
        <end position="215"/>
    </location>
</feature>
<reference evidence="3" key="2">
    <citation type="submission" date="2015-01" db="EMBL/GenBank/DDBJ databases">
        <title>Evolutionary Origins and Diversification of the Mycorrhizal Mutualists.</title>
        <authorList>
            <consortium name="DOE Joint Genome Institute"/>
            <consortium name="Mycorrhizal Genomics Consortium"/>
            <person name="Kohler A."/>
            <person name="Kuo A."/>
            <person name="Nagy L.G."/>
            <person name="Floudas D."/>
            <person name="Copeland A."/>
            <person name="Barry K.W."/>
            <person name="Cichocki N."/>
            <person name="Veneault-Fourrey C."/>
            <person name="LaButti K."/>
            <person name="Lindquist E.A."/>
            <person name="Lipzen A."/>
            <person name="Lundell T."/>
            <person name="Morin E."/>
            <person name="Murat C."/>
            <person name="Riley R."/>
            <person name="Ohm R."/>
            <person name="Sun H."/>
            <person name="Tunlid A."/>
            <person name="Henrissat B."/>
            <person name="Grigoriev I.V."/>
            <person name="Hibbett D.S."/>
            <person name="Martin F."/>
        </authorList>
    </citation>
    <scope>NUCLEOTIDE SEQUENCE [LARGE SCALE GENOMIC DNA]</scope>
    <source>
        <strain evidence="3">MAFF 305830</strain>
    </source>
</reference>
<feature type="region of interest" description="Disordered" evidence="1">
    <location>
        <begin position="26"/>
        <end position="46"/>
    </location>
</feature>
<reference evidence="2 3" key="1">
    <citation type="submission" date="2014-04" db="EMBL/GenBank/DDBJ databases">
        <authorList>
            <consortium name="DOE Joint Genome Institute"/>
            <person name="Kuo A."/>
            <person name="Zuccaro A."/>
            <person name="Kohler A."/>
            <person name="Nagy L.G."/>
            <person name="Floudas D."/>
            <person name="Copeland A."/>
            <person name="Barry K.W."/>
            <person name="Cichocki N."/>
            <person name="Veneault-Fourrey C."/>
            <person name="LaButti K."/>
            <person name="Lindquist E.A."/>
            <person name="Lipzen A."/>
            <person name="Lundell T."/>
            <person name="Morin E."/>
            <person name="Murat C."/>
            <person name="Sun H."/>
            <person name="Tunlid A."/>
            <person name="Henrissat B."/>
            <person name="Grigoriev I.V."/>
            <person name="Hibbett D.S."/>
            <person name="Martin F."/>
            <person name="Nordberg H.P."/>
            <person name="Cantor M.N."/>
            <person name="Hua S.X."/>
        </authorList>
    </citation>
    <scope>NUCLEOTIDE SEQUENCE [LARGE SCALE GENOMIC DNA]</scope>
    <source>
        <strain evidence="2 3">MAFF 305830</strain>
    </source>
</reference>
<sequence>MTPMTTSSTSAACFLGGVRRTFSGSAILPSSTGSTVSDPERTTAGNDNAAVAGEAGAGTIKAPAIPRRSIGRLSTVFTGAAQPSAKYGCGPSKAASRGFIGQPAHRPVSLSRHIRDTFENPIQALSPDTGDDTTKHGANAKALNVVSPSSPEPPTSTPNSIVFGSGTTGASAGHLHVRNTSIAFIINKGNTVTPKPSTSSTKSKVPQKRVPGPVRPGRRVLLCVRTVEGIQDDGAMPTRETSA</sequence>
<accession>A0A0C3AJZ3</accession>
<evidence type="ECO:0000313" key="2">
    <source>
        <dbReference type="EMBL" id="KIM20384.1"/>
    </source>
</evidence>
<dbReference type="HOGENOM" id="CLU_1143133_0_0_1"/>
<protein>
    <submittedName>
        <fullName evidence="2">Uncharacterized protein</fullName>
    </submittedName>
</protein>
<evidence type="ECO:0000313" key="3">
    <source>
        <dbReference type="Proteomes" id="UP000054097"/>
    </source>
</evidence>
<evidence type="ECO:0000256" key="1">
    <source>
        <dbReference type="SAM" id="MobiDB-lite"/>
    </source>
</evidence>
<gene>
    <name evidence="2" type="ORF">M408DRAFT_30413</name>
</gene>
<organism evidence="2 3">
    <name type="scientific">Serendipita vermifera MAFF 305830</name>
    <dbReference type="NCBI Taxonomy" id="933852"/>
    <lineage>
        <taxon>Eukaryota</taxon>
        <taxon>Fungi</taxon>
        <taxon>Dikarya</taxon>
        <taxon>Basidiomycota</taxon>
        <taxon>Agaricomycotina</taxon>
        <taxon>Agaricomycetes</taxon>
        <taxon>Sebacinales</taxon>
        <taxon>Serendipitaceae</taxon>
        <taxon>Serendipita</taxon>
    </lineage>
</organism>
<keyword evidence="3" id="KW-1185">Reference proteome</keyword>
<dbReference type="AlphaFoldDB" id="A0A0C3AJZ3"/>
<feature type="compositionally biased region" description="Polar residues" evidence="1">
    <location>
        <begin position="26"/>
        <end position="37"/>
    </location>
</feature>
<dbReference type="Proteomes" id="UP000054097">
    <property type="component" value="Unassembled WGS sequence"/>
</dbReference>
<dbReference type="EMBL" id="KN824439">
    <property type="protein sequence ID" value="KIM20384.1"/>
    <property type="molecule type" value="Genomic_DNA"/>
</dbReference>
<proteinExistence type="predicted"/>
<feature type="compositionally biased region" description="Low complexity" evidence="1">
    <location>
        <begin position="191"/>
        <end position="212"/>
    </location>
</feature>